<comment type="caution">
    <text evidence="1">The sequence shown here is derived from an EMBL/GenBank/DDBJ whole genome shotgun (WGS) entry which is preliminary data.</text>
</comment>
<evidence type="ECO:0000313" key="2">
    <source>
        <dbReference type="Proteomes" id="UP001521116"/>
    </source>
</evidence>
<dbReference type="Proteomes" id="UP001521116">
    <property type="component" value="Unassembled WGS sequence"/>
</dbReference>
<accession>A0ABR3SJ16</accession>
<name>A0ABR3SJ16_9PEZI</name>
<protein>
    <submittedName>
        <fullName evidence="1">Uncharacterized protein</fullName>
    </submittedName>
</protein>
<organism evidence="1 2">
    <name type="scientific">Neofusicoccum ribis</name>
    <dbReference type="NCBI Taxonomy" id="45134"/>
    <lineage>
        <taxon>Eukaryota</taxon>
        <taxon>Fungi</taxon>
        <taxon>Dikarya</taxon>
        <taxon>Ascomycota</taxon>
        <taxon>Pezizomycotina</taxon>
        <taxon>Dothideomycetes</taxon>
        <taxon>Dothideomycetes incertae sedis</taxon>
        <taxon>Botryosphaeriales</taxon>
        <taxon>Botryosphaeriaceae</taxon>
        <taxon>Neofusicoccum</taxon>
    </lineage>
</organism>
<evidence type="ECO:0000313" key="1">
    <source>
        <dbReference type="EMBL" id="KAL1622282.1"/>
    </source>
</evidence>
<proteinExistence type="predicted"/>
<dbReference type="EMBL" id="JAJVDC020000137">
    <property type="protein sequence ID" value="KAL1622282.1"/>
    <property type="molecule type" value="Genomic_DNA"/>
</dbReference>
<keyword evidence="2" id="KW-1185">Reference proteome</keyword>
<gene>
    <name evidence="1" type="ORF">SLS56_008815</name>
</gene>
<sequence>MYNNAFNYKSMYDAEDDELGSDIDELVHVEALPRYLQDEFYEQNYSKAQLDNRSRDRVMQEFLEINEIIQTSNHYSGVAYSEAAWNGAMYRKVLHVALRSIDGIE</sequence>
<reference evidence="1 2" key="1">
    <citation type="submission" date="2024-02" db="EMBL/GenBank/DDBJ databases">
        <title>De novo assembly and annotation of 12 fungi associated with fruit tree decline syndrome in Ontario, Canada.</title>
        <authorList>
            <person name="Sulman M."/>
            <person name="Ellouze W."/>
            <person name="Ilyukhin E."/>
        </authorList>
    </citation>
    <scope>NUCLEOTIDE SEQUENCE [LARGE SCALE GENOMIC DNA]</scope>
    <source>
        <strain evidence="1 2">M1-105</strain>
    </source>
</reference>